<evidence type="ECO:0000313" key="3">
    <source>
        <dbReference type="Proteomes" id="UP000516404"/>
    </source>
</evidence>
<gene>
    <name evidence="2" type="ORF">IDM49_09220</name>
</gene>
<proteinExistence type="predicted"/>
<evidence type="ECO:0000313" key="2">
    <source>
        <dbReference type="EMBL" id="QNV37400.1"/>
    </source>
</evidence>
<keyword evidence="1" id="KW-1133">Transmembrane helix</keyword>
<dbReference type="Proteomes" id="UP000516404">
    <property type="component" value="Chromosome"/>
</dbReference>
<accession>A0A7H2BCK4</accession>
<feature type="transmembrane region" description="Helical" evidence="1">
    <location>
        <begin position="44"/>
        <end position="67"/>
    </location>
</feature>
<feature type="transmembrane region" description="Helical" evidence="1">
    <location>
        <begin position="18"/>
        <end position="38"/>
    </location>
</feature>
<dbReference type="KEGG" id="rter:IDM49_09220"/>
<keyword evidence="3" id="KW-1185">Reference proteome</keyword>
<organism evidence="2 3">
    <name type="scientific">Rothia terrae</name>
    <dbReference type="NCBI Taxonomy" id="396015"/>
    <lineage>
        <taxon>Bacteria</taxon>
        <taxon>Bacillati</taxon>
        <taxon>Actinomycetota</taxon>
        <taxon>Actinomycetes</taxon>
        <taxon>Micrococcales</taxon>
        <taxon>Micrococcaceae</taxon>
        <taxon>Rothia</taxon>
    </lineage>
</organism>
<dbReference type="EMBL" id="CP061539">
    <property type="protein sequence ID" value="QNV37400.1"/>
    <property type="molecule type" value="Genomic_DNA"/>
</dbReference>
<keyword evidence="1" id="KW-0472">Membrane</keyword>
<sequence>MSIPQRTAPENSPGTKKALIGAGIGMAILVILLIWAIITSANEASVLGWILTAVIAGWLGVAVYLAMTVTRSLNVQQDQNAARMRQFLEEEDAMLDDKLAHSFQIVLVQSKVIKEEIEKNDSESPAMISRALDTIDVTAQNGMSMVKEAAGKA</sequence>
<dbReference type="GeneID" id="96624420"/>
<reference evidence="2 3" key="1">
    <citation type="submission" date="2020-09" db="EMBL/GenBank/DDBJ databases">
        <title>Investigation of environmental microbes.</title>
        <authorList>
            <person name="Ou Y."/>
            <person name="Kang Q."/>
        </authorList>
    </citation>
    <scope>NUCLEOTIDE SEQUENCE [LARGE SCALE GENOMIC DNA]</scope>
    <source>
        <strain evidence="2 3">KJZ-14</strain>
    </source>
</reference>
<evidence type="ECO:0000256" key="1">
    <source>
        <dbReference type="SAM" id="Phobius"/>
    </source>
</evidence>
<dbReference type="RefSeq" id="WP_190724295.1">
    <property type="nucleotide sequence ID" value="NZ_CP061539.1"/>
</dbReference>
<name>A0A7H2BCK4_9MICC</name>
<protein>
    <submittedName>
        <fullName evidence="2">Uncharacterized protein</fullName>
    </submittedName>
</protein>
<keyword evidence="1" id="KW-0812">Transmembrane</keyword>
<dbReference type="AlphaFoldDB" id="A0A7H2BCK4"/>